<dbReference type="Proteomes" id="UP000603640">
    <property type="component" value="Unassembled WGS sequence"/>
</dbReference>
<proteinExistence type="predicted"/>
<dbReference type="Pfam" id="PF10592">
    <property type="entry name" value="AIPR"/>
    <property type="match status" value="1"/>
</dbReference>
<keyword evidence="3" id="KW-1185">Reference proteome</keyword>
<evidence type="ECO:0000259" key="1">
    <source>
        <dbReference type="Pfam" id="PF10592"/>
    </source>
</evidence>
<dbReference type="AlphaFoldDB" id="A0A923SHN3"/>
<evidence type="ECO:0000313" key="3">
    <source>
        <dbReference type="Proteomes" id="UP000603640"/>
    </source>
</evidence>
<feature type="domain" description="Abortive phage infection protein C-terminal" evidence="1">
    <location>
        <begin position="314"/>
        <end position="594"/>
    </location>
</feature>
<protein>
    <submittedName>
        <fullName evidence="2">AIPR family protein</fullName>
    </submittedName>
</protein>
<sequence length="637" mass="75214">MEKKKSQAANSRQRSRSLGKIVYIISNKFNISSYFRKTELELIKMNESKPSIQDFSVINTHVEKHVKDYDLKDNSNGFYFLALSLLFDLQDDEIKDSITDSHFISVTNKGKGKDRGIDAIYIDESSDKGRADIHIFNFKYAGTFDKTKSNFPSSEIDKIVGFINDLLSQDEALEETVNPILFSKVEEIWQLFQRQNPNFHIHLCSNHYIGLEQQEKKRFENAINLHSNFTIYEHKMQDFVNKLTKKGKLVINAKLRAVNKNFFEKSDGDIRALIVNVDVRDLLRIVLDNEEIRSKADLEDYNDLKNYPIQEDAFEDNVRVYLKQRSKINRNIKQTALSDERHRLFYFNNGITITCDNFYYQKSQRSPIIEIENIQVVNGSQTIHALYDAFESEPDNFDDLDILCRIYQTNNTELSTKIAEYTNSQNPVNSRDIRSIDYVQQKLEQELKALGYFYERKKNQYYDQPKNNRLDSEKAGQVLMAFYNKMPSEAKNQKKIIFAEKYDDVFNDDINAEKLLIPYKLFERIEKIKAEKKETLIEGIDEFEKSSYISYSSYWVLYFIGELSRLKEIDFKLKNLESIWNLSTKAYELIEDLIRQEREFLKGRNETYSHSQFFKYGKPKKYFEDLKVDEVKKKYLI</sequence>
<evidence type="ECO:0000313" key="2">
    <source>
        <dbReference type="EMBL" id="MBC5991929.1"/>
    </source>
</evidence>
<name>A0A923SHN3_9BACT</name>
<comment type="caution">
    <text evidence="2">The sequence shown here is derived from an EMBL/GenBank/DDBJ whole genome shotgun (WGS) entry which is preliminary data.</text>
</comment>
<dbReference type="EMBL" id="JACRVF010000001">
    <property type="protein sequence ID" value="MBC5991929.1"/>
    <property type="molecule type" value="Genomic_DNA"/>
</dbReference>
<accession>A0A923SHN3</accession>
<dbReference type="RefSeq" id="WP_187065903.1">
    <property type="nucleotide sequence ID" value="NZ_JACRVF010000001.1"/>
</dbReference>
<dbReference type="InterPro" id="IPR018891">
    <property type="entry name" value="AIPR_C"/>
</dbReference>
<organism evidence="2 3">
    <name type="scientific">Pontibacter cellulosilyticus</name>
    <dbReference type="NCBI Taxonomy" id="1720253"/>
    <lineage>
        <taxon>Bacteria</taxon>
        <taxon>Pseudomonadati</taxon>
        <taxon>Bacteroidota</taxon>
        <taxon>Cytophagia</taxon>
        <taxon>Cytophagales</taxon>
        <taxon>Hymenobacteraceae</taxon>
        <taxon>Pontibacter</taxon>
    </lineage>
</organism>
<reference evidence="2" key="1">
    <citation type="submission" date="2020-08" db="EMBL/GenBank/DDBJ databases">
        <title>Pontibacter sp. SD6 16S ribosomal RNA gene Genome sequencing and assembly.</title>
        <authorList>
            <person name="Kang M."/>
        </authorList>
    </citation>
    <scope>NUCLEOTIDE SEQUENCE</scope>
    <source>
        <strain evidence="2">SD6</strain>
    </source>
</reference>
<gene>
    <name evidence="2" type="ORF">H8S84_03665</name>
</gene>